<dbReference type="GeneID" id="57076045"/>
<dbReference type="KEGG" id="liv:LIV_1062"/>
<accession>G2ZEN4</accession>
<dbReference type="InterPro" id="IPR007138">
    <property type="entry name" value="ABM_dom"/>
</dbReference>
<feature type="domain" description="ABM" evidence="1">
    <location>
        <begin position="10"/>
        <end position="99"/>
    </location>
</feature>
<evidence type="ECO:0000313" key="3">
    <source>
        <dbReference type="Proteomes" id="UP000001286"/>
    </source>
</evidence>
<dbReference type="SUPFAM" id="SSF54909">
    <property type="entry name" value="Dimeric alpha+beta barrel"/>
    <property type="match status" value="1"/>
</dbReference>
<dbReference type="OrthoDB" id="2364540at2"/>
<dbReference type="AlphaFoldDB" id="G2ZEN4"/>
<dbReference type="InterPro" id="IPR011008">
    <property type="entry name" value="Dimeric_a/b-barrel"/>
</dbReference>
<reference evidence="2 3" key="1">
    <citation type="journal article" date="2011" name="J. Bacteriol.">
        <title>Complete genome sequence of the animal pathogen Listeria ivanovii, which provides insights into host specificities and evolution of the genus Listeria.</title>
        <authorList>
            <person name="Buchrieser C."/>
            <person name="Rusniok C."/>
            <person name="Garrido P."/>
            <person name="Hain T."/>
            <person name="Scortti M."/>
            <person name="Lampidis R."/>
            <person name="Karst U."/>
            <person name="Chakraborty T."/>
            <person name="Cossart P."/>
            <person name="Kreft J."/>
            <person name="Vazquez-Boland J.A."/>
            <person name="Goebel W."/>
            <person name="Glaser P."/>
        </authorList>
    </citation>
    <scope>NUCLEOTIDE SEQUENCE [LARGE SCALE GENOMIC DNA]</scope>
    <source>
        <strain evidence="3">ATCC BAA-678 / PAM 55</strain>
    </source>
</reference>
<dbReference type="PROSITE" id="PS51725">
    <property type="entry name" value="ABM"/>
    <property type="match status" value="1"/>
</dbReference>
<dbReference type="Gene3D" id="3.30.70.100">
    <property type="match status" value="1"/>
</dbReference>
<dbReference type="Proteomes" id="UP000001286">
    <property type="component" value="Chromosome"/>
</dbReference>
<organism evidence="2 3">
    <name type="scientific">Listeria ivanovii (strain ATCC BAA-678 / PAM 55)</name>
    <dbReference type="NCBI Taxonomy" id="881621"/>
    <lineage>
        <taxon>Bacteria</taxon>
        <taxon>Bacillati</taxon>
        <taxon>Bacillota</taxon>
        <taxon>Bacilli</taxon>
        <taxon>Bacillales</taxon>
        <taxon>Listeriaceae</taxon>
        <taxon>Listeria</taxon>
    </lineage>
</organism>
<name>G2ZEN4_LISIP</name>
<dbReference type="Pfam" id="PF03992">
    <property type="entry name" value="ABM"/>
    <property type="match status" value="1"/>
</dbReference>
<gene>
    <name evidence="2" type="ordered locus">LIV_1062</name>
</gene>
<dbReference type="eggNOG" id="COG1359">
    <property type="taxonomic scope" value="Bacteria"/>
</dbReference>
<dbReference type="EMBL" id="FR687253">
    <property type="protein sequence ID" value="CBW85549.1"/>
    <property type="molecule type" value="Genomic_DNA"/>
</dbReference>
<dbReference type="HOGENOM" id="CLU_131496_12_0_9"/>
<protein>
    <submittedName>
        <fullName evidence="2">Putative YjcS protein</fullName>
    </submittedName>
</protein>
<evidence type="ECO:0000259" key="1">
    <source>
        <dbReference type="PROSITE" id="PS51725"/>
    </source>
</evidence>
<evidence type="ECO:0000313" key="2">
    <source>
        <dbReference type="EMBL" id="CBW85549.1"/>
    </source>
</evidence>
<dbReference type="RefSeq" id="WP_014092528.1">
    <property type="nucleotide sequence ID" value="NC_016011.1"/>
</dbReference>
<sequence>MKLKEQPDYLYCTAIIQTTGKVSYEQLVEHLMDLRDQTEAEPGCMVFQVVPLEKSVGRFDLWEIWENQAAFYAHHEQTYTKEFFQAELDTIEMFESSEKVHL</sequence>
<proteinExistence type="predicted"/>